<proteinExistence type="inferred from homology"/>
<dbReference type="InterPro" id="IPR000047">
    <property type="entry name" value="HTH_motif"/>
</dbReference>
<dbReference type="GO" id="GO:0000981">
    <property type="term" value="F:DNA-binding transcription factor activity, RNA polymerase II-specific"/>
    <property type="evidence" value="ECO:0007669"/>
    <property type="project" value="InterPro"/>
</dbReference>
<dbReference type="WBParaSite" id="EVEC_0000811001-mRNA-1">
    <property type="protein sequence ID" value="EVEC_0000811001-mRNA-1"/>
    <property type="gene ID" value="EVEC_0000811001"/>
</dbReference>
<evidence type="ECO:0000313" key="10">
    <source>
        <dbReference type="Proteomes" id="UP000274131"/>
    </source>
</evidence>
<gene>
    <name evidence="9" type="ORF">EVEC_LOCUS7594</name>
</gene>
<reference evidence="9 10" key="2">
    <citation type="submission" date="2018-10" db="EMBL/GenBank/DDBJ databases">
        <authorList>
            <consortium name="Pathogen Informatics"/>
        </authorList>
    </citation>
    <scope>NUCLEOTIDE SEQUENCE [LARGE SCALE GENOMIC DNA]</scope>
</reference>
<dbReference type="InterPro" id="IPR050877">
    <property type="entry name" value="EMX-VAX-Noto_Homeobox_TFs"/>
</dbReference>
<keyword evidence="4 6" id="KW-0371">Homeobox</keyword>
<dbReference type="PANTHER" id="PTHR24339:SF28">
    <property type="entry name" value="E5-RELATED"/>
    <property type="match status" value="1"/>
</dbReference>
<dbReference type="InterPro" id="IPR017970">
    <property type="entry name" value="Homeobox_CS"/>
</dbReference>
<dbReference type="PRINTS" id="PR00031">
    <property type="entry name" value="HTHREPRESSR"/>
</dbReference>
<sequence>MSLSFSVENIVACDKSVRCEEEPGPSRKCPTKSSPGLPYDLIQATRTSRDLMRTKNIVATHFKKLLDKEWTASSKEIDEEVPVEKITSNLVTSGRQNFAASVAATDTSRCSSANRLHDDPLQLGQRSTALRSRGPTPQTLSYFDVLLPHVQMASTNPFIMGLTDADVATNQQKLWSQQWIELFQQSAGCRQFGDTAAGLFLQPLQKNKRIRTAFSPHQLIQLEKAFEVNHYVIGNERKELATRLSLTETQVKVWFQNRRTKHKRVKSDAEKSSTPGA</sequence>
<dbReference type="GO" id="GO:0007420">
    <property type="term" value="P:brain development"/>
    <property type="evidence" value="ECO:0007669"/>
    <property type="project" value="TreeGrafter"/>
</dbReference>
<evidence type="ECO:0000256" key="7">
    <source>
        <dbReference type="RuleBase" id="RU000682"/>
    </source>
</evidence>
<dbReference type="FunFam" id="1.10.10.60:FF:000081">
    <property type="entry name" value="Empty spiracles homeobox 2"/>
    <property type="match status" value="1"/>
</dbReference>
<dbReference type="Pfam" id="PF00046">
    <property type="entry name" value="Homeodomain"/>
    <property type="match status" value="1"/>
</dbReference>
<dbReference type="PROSITE" id="PS50071">
    <property type="entry name" value="HOMEOBOX_2"/>
    <property type="match status" value="1"/>
</dbReference>
<dbReference type="PRINTS" id="PR00024">
    <property type="entry name" value="HOMEOBOX"/>
</dbReference>
<dbReference type="InterPro" id="IPR020479">
    <property type="entry name" value="HD_metazoa"/>
</dbReference>
<evidence type="ECO:0000256" key="4">
    <source>
        <dbReference type="ARBA" id="ARBA00023155"/>
    </source>
</evidence>
<dbReference type="SMART" id="SM00389">
    <property type="entry name" value="HOX"/>
    <property type="match status" value="1"/>
</dbReference>
<dbReference type="Gene3D" id="1.10.10.60">
    <property type="entry name" value="Homeodomain-like"/>
    <property type="match status" value="1"/>
</dbReference>
<dbReference type="GO" id="GO:0000978">
    <property type="term" value="F:RNA polymerase II cis-regulatory region sequence-specific DNA binding"/>
    <property type="evidence" value="ECO:0007669"/>
    <property type="project" value="TreeGrafter"/>
</dbReference>
<feature type="DNA-binding region" description="Homeobox" evidence="6">
    <location>
        <begin position="207"/>
        <end position="266"/>
    </location>
</feature>
<dbReference type="EMBL" id="UXUI01008995">
    <property type="protein sequence ID" value="VDD92843.1"/>
    <property type="molecule type" value="Genomic_DNA"/>
</dbReference>
<comment type="similarity">
    <text evidence="2">Belongs to the EMX homeobox family.</text>
</comment>
<dbReference type="OrthoDB" id="6159439at2759"/>
<keyword evidence="3 6" id="KW-0238">DNA-binding</keyword>
<dbReference type="PANTHER" id="PTHR24339">
    <property type="entry name" value="HOMEOBOX PROTEIN EMX-RELATED"/>
    <property type="match status" value="1"/>
</dbReference>
<evidence type="ECO:0000256" key="5">
    <source>
        <dbReference type="ARBA" id="ARBA00023242"/>
    </source>
</evidence>
<feature type="domain" description="Homeobox" evidence="8">
    <location>
        <begin position="205"/>
        <end position="265"/>
    </location>
</feature>
<evidence type="ECO:0000256" key="2">
    <source>
        <dbReference type="ARBA" id="ARBA00007397"/>
    </source>
</evidence>
<comment type="subcellular location">
    <subcellularLocation>
        <location evidence="1 6 7">Nucleus</location>
    </subcellularLocation>
</comment>
<dbReference type="PROSITE" id="PS00027">
    <property type="entry name" value="HOMEOBOX_1"/>
    <property type="match status" value="1"/>
</dbReference>
<keyword evidence="5 6" id="KW-0539">Nucleus</keyword>
<organism evidence="11">
    <name type="scientific">Enterobius vermicularis</name>
    <name type="common">Human pinworm</name>
    <dbReference type="NCBI Taxonomy" id="51028"/>
    <lineage>
        <taxon>Eukaryota</taxon>
        <taxon>Metazoa</taxon>
        <taxon>Ecdysozoa</taxon>
        <taxon>Nematoda</taxon>
        <taxon>Chromadorea</taxon>
        <taxon>Rhabditida</taxon>
        <taxon>Spirurina</taxon>
        <taxon>Oxyuridomorpha</taxon>
        <taxon>Oxyuroidea</taxon>
        <taxon>Oxyuridae</taxon>
        <taxon>Enterobius</taxon>
    </lineage>
</organism>
<evidence type="ECO:0000256" key="1">
    <source>
        <dbReference type="ARBA" id="ARBA00004123"/>
    </source>
</evidence>
<evidence type="ECO:0000259" key="8">
    <source>
        <dbReference type="PROSITE" id="PS50071"/>
    </source>
</evidence>
<dbReference type="InterPro" id="IPR001356">
    <property type="entry name" value="HD"/>
</dbReference>
<dbReference type="InterPro" id="IPR009057">
    <property type="entry name" value="Homeodomain-like_sf"/>
</dbReference>
<keyword evidence="10" id="KW-1185">Reference proteome</keyword>
<dbReference type="CDD" id="cd00086">
    <property type="entry name" value="homeodomain"/>
    <property type="match status" value="1"/>
</dbReference>
<reference evidence="11" key="1">
    <citation type="submission" date="2017-02" db="UniProtKB">
        <authorList>
            <consortium name="WormBaseParasite"/>
        </authorList>
    </citation>
    <scope>IDENTIFICATION</scope>
</reference>
<protein>
    <submittedName>
        <fullName evidence="11">Homeobox domain-containing protein</fullName>
    </submittedName>
</protein>
<dbReference type="GO" id="GO:0030182">
    <property type="term" value="P:neuron differentiation"/>
    <property type="evidence" value="ECO:0007669"/>
    <property type="project" value="TreeGrafter"/>
</dbReference>
<name>A0A0N4VC31_ENTVE</name>
<accession>A0A0N4VC31</accession>
<dbReference type="AlphaFoldDB" id="A0A0N4VC31"/>
<evidence type="ECO:0000313" key="9">
    <source>
        <dbReference type="EMBL" id="VDD92843.1"/>
    </source>
</evidence>
<evidence type="ECO:0000256" key="6">
    <source>
        <dbReference type="PROSITE-ProRule" id="PRU00108"/>
    </source>
</evidence>
<dbReference type="SUPFAM" id="SSF46689">
    <property type="entry name" value="Homeodomain-like"/>
    <property type="match status" value="1"/>
</dbReference>
<dbReference type="Proteomes" id="UP000274131">
    <property type="component" value="Unassembled WGS sequence"/>
</dbReference>
<dbReference type="STRING" id="51028.A0A0N4VC31"/>
<dbReference type="GO" id="GO:0005634">
    <property type="term" value="C:nucleus"/>
    <property type="evidence" value="ECO:0007669"/>
    <property type="project" value="UniProtKB-SubCell"/>
</dbReference>
<evidence type="ECO:0000256" key="3">
    <source>
        <dbReference type="ARBA" id="ARBA00023125"/>
    </source>
</evidence>
<evidence type="ECO:0000313" key="11">
    <source>
        <dbReference type="WBParaSite" id="EVEC_0000811001-mRNA-1"/>
    </source>
</evidence>